<feature type="region of interest" description="Disordered" evidence="1">
    <location>
        <begin position="842"/>
        <end position="945"/>
    </location>
</feature>
<sequence>MTRRQQRRRTQAKPPNASALTSNNNNNIKDPCWPTRTQPCHPQTHDNHNHQARNRVLFTSELLTAVVAYLQPVDLCQLARTCQIWQMTFEPFIYKDTHIVGSLPPPPKCSTCKPPQEPRPLICRCCGRVGLGTGMTLARLREYGHLVESIRIRGYHTDKQLLRILQQYPLPRLRHVDLVDHEFESQQMLVAILKQLASVRHLVINGYSPKILQLNQPNRLYVIEAIQQHCRDHLEVLELGHRAEMPTFLIASLVQSMPALRRLEFGSRLPTVSLSKRDLMDPLRCQFPMLAPPPIMSHLSRMPLPTWQNNTLEDIGFDLVLTSIDSDSHPLDKAGRLALPIWLKHLILPLKALRRVRLETWLDLSIPDWTLISDRLTNVEDLSLRVEPSPSRLRLPLHAETSHAILFTIESKMPRLRSLTLMRRGPFATGTIYPGAANLKVQGPNLFRHLIHLQKLSIFHLEVTEDALLSLADCAAAVTEAGWGPSSSSSPRAYHPLVSLDLYGCNNVTAHAVRAILTVCGHLEVLNLMVTNACSLELFDGPAAWACAKTLRVASFDIVRLHESDDAEEDEDDEDNVGAHPSDDRFCPRCCGIVDPHDIDSDDDSDSDSDHQPSSIPTTPSDPSLPPTLPPLIIPPFLLPFLMQPPPDTADTADTPVIRRIPARAYDIQSLHIIRDRLLTLTALRTLQLSGRHLDFEVFSRPDPAIPDSLLERVDSAVIDILVNDFVPRAPIPSCPRAPASSSTPTTTFGGNNGSGSGKSGNGSNRGGNTVPGKQSALHQGSKPQARGVPSTNAAAAGSTPTAPDTDVAAFLPTLSSAVDAVAASTAASGVTSTEFYAAATAGYDSPSSSSSSPCARGKGKNKSSSSSSPSSSSSSSPSSSSSSPSTSSSTTRPRYCLCSRTTTPSSSSSPTTTNTPAPGTNRTRTPPSSPPTPPPPRRHRHRRHRRASVTAVGNRLLAWKAQHASIQGLGLVVYKNPPAVSHADAEFRLAEEEDQDEEDEMQGLGGVSGRGDMQFTPEQWLNGSARLAMQRGYWALRIQKMAKK</sequence>
<dbReference type="OrthoDB" id="2327632at2759"/>
<proteinExistence type="predicted"/>
<feature type="region of interest" description="Disordered" evidence="1">
    <location>
        <begin position="733"/>
        <end position="804"/>
    </location>
</feature>
<evidence type="ECO:0000256" key="1">
    <source>
        <dbReference type="SAM" id="MobiDB-lite"/>
    </source>
</evidence>
<name>A0A9P6Q8E9_9FUNG</name>
<feature type="compositionally biased region" description="Low complexity" evidence="1">
    <location>
        <begin position="741"/>
        <end position="750"/>
    </location>
</feature>
<feature type="compositionally biased region" description="Low complexity" evidence="1">
    <location>
        <begin position="900"/>
        <end position="927"/>
    </location>
</feature>
<dbReference type="PANTHER" id="PTHR38926:SF5">
    <property type="entry name" value="F-BOX AND LEUCINE-RICH REPEAT PROTEIN 6"/>
    <property type="match status" value="1"/>
</dbReference>
<dbReference type="PANTHER" id="PTHR38926">
    <property type="entry name" value="F-BOX DOMAIN CONTAINING PROTEIN, EXPRESSED"/>
    <property type="match status" value="1"/>
</dbReference>
<comment type="caution">
    <text evidence="2">The sequence shown here is derived from an EMBL/GenBank/DDBJ whole genome shotgun (WGS) entry which is preliminary data.</text>
</comment>
<evidence type="ECO:0000313" key="3">
    <source>
        <dbReference type="Proteomes" id="UP000807716"/>
    </source>
</evidence>
<gene>
    <name evidence="2" type="ORF">DFQ27_003657</name>
</gene>
<feature type="compositionally biased region" description="Polar residues" evidence="1">
    <location>
        <begin position="790"/>
        <end position="803"/>
    </location>
</feature>
<accession>A0A9P6Q8E9</accession>
<protein>
    <recommendedName>
        <fullName evidence="4">F-box domain-containing protein</fullName>
    </recommendedName>
</protein>
<dbReference type="AlphaFoldDB" id="A0A9P6Q8E9"/>
<dbReference type="Proteomes" id="UP000807716">
    <property type="component" value="Unassembled WGS sequence"/>
</dbReference>
<keyword evidence="3" id="KW-1185">Reference proteome</keyword>
<feature type="compositionally biased region" description="Low complexity" evidence="1">
    <location>
        <begin position="612"/>
        <end position="622"/>
    </location>
</feature>
<organism evidence="2 3">
    <name type="scientific">Actinomortierella ambigua</name>
    <dbReference type="NCBI Taxonomy" id="1343610"/>
    <lineage>
        <taxon>Eukaryota</taxon>
        <taxon>Fungi</taxon>
        <taxon>Fungi incertae sedis</taxon>
        <taxon>Mucoromycota</taxon>
        <taxon>Mortierellomycotina</taxon>
        <taxon>Mortierellomycetes</taxon>
        <taxon>Mortierellales</taxon>
        <taxon>Mortierellaceae</taxon>
        <taxon>Actinomortierella</taxon>
    </lineage>
</organism>
<feature type="region of interest" description="Disordered" evidence="1">
    <location>
        <begin position="1"/>
        <end position="33"/>
    </location>
</feature>
<feature type="compositionally biased region" description="Basic residues" evidence="1">
    <location>
        <begin position="1"/>
        <end position="11"/>
    </location>
</feature>
<feature type="compositionally biased region" description="Low complexity" evidence="1">
    <location>
        <begin position="864"/>
        <end position="892"/>
    </location>
</feature>
<feature type="region of interest" description="Disordered" evidence="1">
    <location>
        <begin position="598"/>
        <end position="627"/>
    </location>
</feature>
<reference evidence="2" key="1">
    <citation type="journal article" date="2020" name="Fungal Divers.">
        <title>Resolving the Mortierellaceae phylogeny through synthesis of multi-gene phylogenetics and phylogenomics.</title>
        <authorList>
            <person name="Vandepol N."/>
            <person name="Liber J."/>
            <person name="Desiro A."/>
            <person name="Na H."/>
            <person name="Kennedy M."/>
            <person name="Barry K."/>
            <person name="Grigoriev I.V."/>
            <person name="Miller A.N."/>
            <person name="O'Donnell K."/>
            <person name="Stajich J.E."/>
            <person name="Bonito G."/>
        </authorList>
    </citation>
    <scope>NUCLEOTIDE SEQUENCE</scope>
    <source>
        <strain evidence="2">BC1065</strain>
    </source>
</reference>
<feature type="compositionally biased region" description="Gly residues" evidence="1">
    <location>
        <begin position="751"/>
        <end position="766"/>
    </location>
</feature>
<dbReference type="EMBL" id="JAAAJB010000256">
    <property type="protein sequence ID" value="KAG0260217.1"/>
    <property type="molecule type" value="Genomic_DNA"/>
</dbReference>
<evidence type="ECO:0000313" key="2">
    <source>
        <dbReference type="EMBL" id="KAG0260217.1"/>
    </source>
</evidence>
<dbReference type="Gene3D" id="3.80.10.10">
    <property type="entry name" value="Ribonuclease Inhibitor"/>
    <property type="match status" value="1"/>
</dbReference>
<dbReference type="InterPro" id="IPR032675">
    <property type="entry name" value="LRR_dom_sf"/>
</dbReference>
<dbReference type="SUPFAM" id="SSF52047">
    <property type="entry name" value="RNI-like"/>
    <property type="match status" value="1"/>
</dbReference>
<evidence type="ECO:0008006" key="4">
    <source>
        <dbReference type="Google" id="ProtNLM"/>
    </source>
</evidence>